<dbReference type="GO" id="GO:0004930">
    <property type="term" value="F:G protein-coupled receptor activity"/>
    <property type="evidence" value="ECO:0007669"/>
    <property type="project" value="TreeGrafter"/>
</dbReference>
<feature type="transmembrane region" description="Helical" evidence="6">
    <location>
        <begin position="255"/>
        <end position="272"/>
    </location>
</feature>
<dbReference type="EMBL" id="OX365915">
    <property type="protein sequence ID" value="CAI4058330.1"/>
    <property type="molecule type" value="Genomic_DNA"/>
</dbReference>
<dbReference type="Pfam" id="PF11970">
    <property type="entry name" value="GPR_Gpa2_C"/>
    <property type="match status" value="1"/>
</dbReference>
<gene>
    <name evidence="9" type="primary">SUVC04G2040</name>
    <name evidence="9" type="ORF">SUVC_04G2040</name>
</gene>
<evidence type="ECO:0000256" key="5">
    <source>
        <dbReference type="SAM" id="MobiDB-lite"/>
    </source>
</evidence>
<evidence type="ECO:0000256" key="1">
    <source>
        <dbReference type="ARBA" id="ARBA00004141"/>
    </source>
</evidence>
<dbReference type="Gene3D" id="1.20.1070.10">
    <property type="entry name" value="Rhodopsin 7-helix transmembrane proteins"/>
    <property type="match status" value="1"/>
</dbReference>
<feature type="domain" description="G protein-coupled receptor GPR1/2/3 C-terminal" evidence="8">
    <location>
        <begin position="563"/>
        <end position="638"/>
    </location>
</feature>
<evidence type="ECO:0000256" key="6">
    <source>
        <dbReference type="SAM" id="Phobius"/>
    </source>
</evidence>
<feature type="compositionally biased region" description="Low complexity" evidence="5">
    <location>
        <begin position="498"/>
        <end position="522"/>
    </location>
</feature>
<feature type="region of interest" description="Disordered" evidence="5">
    <location>
        <begin position="869"/>
        <end position="900"/>
    </location>
</feature>
<protein>
    <recommendedName>
        <fullName evidence="11">Gpr1p</fullName>
    </recommendedName>
</protein>
<dbReference type="GO" id="GO:0005886">
    <property type="term" value="C:plasma membrane"/>
    <property type="evidence" value="ECO:0007669"/>
    <property type="project" value="TreeGrafter"/>
</dbReference>
<evidence type="ECO:0008006" key="11">
    <source>
        <dbReference type="Google" id="ProtNLM"/>
    </source>
</evidence>
<dbReference type="InterPro" id="IPR022596">
    <property type="entry name" value="GPR1/2/3_C"/>
</dbReference>
<dbReference type="AlphaFoldDB" id="A0AA35JDS1"/>
<accession>A0AA35JDS1</accession>
<evidence type="ECO:0000259" key="8">
    <source>
        <dbReference type="Pfam" id="PF11970"/>
    </source>
</evidence>
<evidence type="ECO:0000256" key="3">
    <source>
        <dbReference type="ARBA" id="ARBA00022989"/>
    </source>
</evidence>
<evidence type="ECO:0000256" key="4">
    <source>
        <dbReference type="ARBA" id="ARBA00023136"/>
    </source>
</evidence>
<feature type="transmembrane region" description="Helical" evidence="6">
    <location>
        <begin position="90"/>
        <end position="116"/>
    </location>
</feature>
<dbReference type="PANTHER" id="PTHR23112:SF37">
    <property type="entry name" value="G PROTEIN-COUPLED RECEPTOR GPR1"/>
    <property type="match status" value="1"/>
</dbReference>
<dbReference type="Pfam" id="PF11710">
    <property type="entry name" value="Git3"/>
    <property type="match status" value="1"/>
</dbReference>
<reference evidence="9" key="1">
    <citation type="submission" date="2022-10" db="EMBL/GenBank/DDBJ databases">
        <authorList>
            <person name="Byrne P K."/>
        </authorList>
    </citation>
    <scope>NUCLEOTIDE SEQUENCE</scope>
    <source>
        <strain evidence="9">CBS7001</strain>
    </source>
</reference>
<feature type="transmembrane region" description="Helical" evidence="6">
    <location>
        <begin position="180"/>
        <end position="200"/>
    </location>
</feature>
<evidence type="ECO:0000313" key="10">
    <source>
        <dbReference type="Proteomes" id="UP001162090"/>
    </source>
</evidence>
<dbReference type="InterPro" id="IPR023041">
    <property type="entry name" value="Glucose_rcpt_Git3-like_N"/>
</dbReference>
<organism evidence="9 10">
    <name type="scientific">Saccharomyces uvarum</name>
    <name type="common">Yeast</name>
    <name type="synonym">Saccharomyces bayanus var. uvarum</name>
    <dbReference type="NCBI Taxonomy" id="230603"/>
    <lineage>
        <taxon>Eukaryota</taxon>
        <taxon>Fungi</taxon>
        <taxon>Dikarya</taxon>
        <taxon>Ascomycota</taxon>
        <taxon>Saccharomycotina</taxon>
        <taxon>Saccharomycetes</taxon>
        <taxon>Saccharomycetales</taxon>
        <taxon>Saccharomycetaceae</taxon>
        <taxon>Saccharomyces</taxon>
    </lineage>
</organism>
<feature type="transmembrane region" description="Helical" evidence="6">
    <location>
        <begin position="57"/>
        <end position="78"/>
    </location>
</feature>
<dbReference type="PANTHER" id="PTHR23112">
    <property type="entry name" value="G PROTEIN-COUPLED RECEPTOR 157-RELATED"/>
    <property type="match status" value="1"/>
</dbReference>
<keyword evidence="3 6" id="KW-1133">Transmembrane helix</keyword>
<feature type="region of interest" description="Disordered" evidence="5">
    <location>
        <begin position="471"/>
        <end position="522"/>
    </location>
</feature>
<sequence>MIIEGSSLNFNTSTRLSLPEEKTNVLRQTNTTTVNQLLGLPGMTSTFTAPQLLQLRIMAITASGVSLLAGCFGMFFLSKMDRRRKVFRHDLISFLIICDFLKALILMIYPMIILINNRVYAEPAFFNILGWFTAFAIEGADMAIMIFAIHFAVLIFKPSWKWRNKRSGNMEGGLYKKRSYIWPITALIPAILASLAFINYDKLNDDSDTVVVLDNNNYNFPDSPRQGGYKPWSAWCYLPPKPFWYKIVLSWGPRYFIIVFIFAIYLSIYIFVTSESKRIKKQIGDFNHNPQQEEEKEKEKKILLSLGHMGKAKWYLKTYLKSPLLHVLKNLKIFFTISLVDPGEETTDDSSSSRTFNLGQSSHELPTLFKKTYTGSNENLSINGGVRLLDYSTTKPANKSEPVTPPNLDLEKNDPFDCNNDISLNPLGFKTEQKEHNVAFGVGKERMDTRKSSMLGHQTFSCLNSSASHLEEPNHIDDDKYNGRSNNDNKNNNDKKNNNNNNINNNNNNNNSPTNNIPPASNEAFIKNEESSQNSVVDTIRDDNLKVTDVQRHFQAQTYKDMKKRRSQIQKNLRAIFIYPLSYIAIWLFPIIADALQYSHEIKYGPTMWVTYIDTIVRPLSCLVDVIVYLFKEKPWNYSWAKTESKFLTEKFALKGELGEREILNLCYSDWGRRGWYYRGKWKKRKCWRYSASTTKRIVWFIERFFKQLFEFKFHFDFYDNCDDFEYWENYYSAKESSDKKRTELDDTKTNGSDRSLQTNSLEVQTMLNTIKAEEVEAPLFWRLIHHIPMLGGIDLDELDRLLKIQYNHDRFSLPGLEFALNKNKITNQPQDTSNGNNFKSNYFLNNVSTNDDKNITQRNKDPHYQKAATPKNYFTKPSVPDVTPCSVNDSKNDSDSNSMDLIAFLKNGP</sequence>
<evidence type="ECO:0000256" key="2">
    <source>
        <dbReference type="ARBA" id="ARBA00022692"/>
    </source>
</evidence>
<evidence type="ECO:0000313" key="9">
    <source>
        <dbReference type="EMBL" id="CAI4058330.1"/>
    </source>
</evidence>
<feature type="domain" description="Glucose receptor Git3-like N-terminal" evidence="7">
    <location>
        <begin position="53"/>
        <end position="279"/>
    </location>
</feature>
<evidence type="ECO:0000259" key="7">
    <source>
        <dbReference type="Pfam" id="PF11710"/>
    </source>
</evidence>
<feature type="transmembrane region" description="Helical" evidence="6">
    <location>
        <begin position="572"/>
        <end position="592"/>
    </location>
</feature>
<proteinExistence type="predicted"/>
<dbReference type="Proteomes" id="UP001162090">
    <property type="component" value="Chromosome 4"/>
</dbReference>
<keyword evidence="2 6" id="KW-0812">Transmembrane</keyword>
<feature type="compositionally biased region" description="Basic and acidic residues" evidence="5">
    <location>
        <begin position="471"/>
        <end position="482"/>
    </location>
</feature>
<dbReference type="GO" id="GO:0007189">
    <property type="term" value="P:adenylate cyclase-activating G protein-coupled receptor signaling pathway"/>
    <property type="evidence" value="ECO:0007669"/>
    <property type="project" value="TreeGrafter"/>
</dbReference>
<dbReference type="SUPFAM" id="SSF81321">
    <property type="entry name" value="Family A G protein-coupled receptor-like"/>
    <property type="match status" value="1"/>
</dbReference>
<feature type="transmembrane region" description="Helical" evidence="6">
    <location>
        <begin position="128"/>
        <end position="156"/>
    </location>
</feature>
<comment type="subcellular location">
    <subcellularLocation>
        <location evidence="1">Membrane</location>
        <topology evidence="1">Multi-pass membrane protein</topology>
    </subcellularLocation>
</comment>
<feature type="region of interest" description="Disordered" evidence="5">
    <location>
        <begin position="395"/>
        <end position="415"/>
    </location>
</feature>
<keyword evidence="4 6" id="KW-0472">Membrane</keyword>
<name>A0AA35JDS1_SACUV</name>